<protein>
    <submittedName>
        <fullName evidence="2">Transcriptional regulator, PadR-like family</fullName>
    </submittedName>
</protein>
<gene>
    <name evidence="2" type="ordered locus">Cmaq_1925</name>
</gene>
<reference evidence="2 3" key="1">
    <citation type="submission" date="2007-10" db="EMBL/GenBank/DDBJ databases">
        <title>Complete sequence of Caldivirga maquilingensis IC-167.</title>
        <authorList>
            <consortium name="US DOE Joint Genome Institute"/>
            <person name="Copeland A."/>
            <person name="Lucas S."/>
            <person name="Lapidus A."/>
            <person name="Barry K."/>
            <person name="Glavina del Rio T."/>
            <person name="Dalin E."/>
            <person name="Tice H."/>
            <person name="Pitluck S."/>
            <person name="Saunders E."/>
            <person name="Brettin T."/>
            <person name="Bruce D."/>
            <person name="Detter J.C."/>
            <person name="Han C."/>
            <person name="Schmutz J."/>
            <person name="Larimer F."/>
            <person name="Land M."/>
            <person name="Hauser L."/>
            <person name="Kyrpides N."/>
            <person name="Ivanova N."/>
            <person name="Biddle J.F."/>
            <person name="Zhang Z."/>
            <person name="Fitz-Gibbon S.T."/>
            <person name="Lowe T.M."/>
            <person name="Saltikov C."/>
            <person name="House C.H."/>
            <person name="Richardson P."/>
        </authorList>
    </citation>
    <scope>NUCLEOTIDE SEQUENCE [LARGE SCALE GENOMIC DNA]</scope>
    <source>
        <strain evidence="3">ATCC 700844 / DSM 13496 / JCM 10307 / IC-167</strain>
    </source>
</reference>
<keyword evidence="3" id="KW-1185">Reference proteome</keyword>
<dbReference type="SUPFAM" id="SSF46785">
    <property type="entry name" value="Winged helix' DNA-binding domain"/>
    <property type="match status" value="1"/>
</dbReference>
<evidence type="ECO:0000313" key="3">
    <source>
        <dbReference type="Proteomes" id="UP000001137"/>
    </source>
</evidence>
<dbReference type="STRING" id="397948.Cmaq_1925"/>
<dbReference type="PANTHER" id="PTHR43252">
    <property type="entry name" value="TRANSCRIPTIONAL REGULATOR YQJI"/>
    <property type="match status" value="1"/>
</dbReference>
<dbReference type="EMBL" id="CP000852">
    <property type="protein sequence ID" value="ABW02742.1"/>
    <property type="molecule type" value="Genomic_DNA"/>
</dbReference>
<name>A8MBK9_CALMQ</name>
<proteinExistence type="predicted"/>
<dbReference type="InterPro" id="IPR036388">
    <property type="entry name" value="WH-like_DNA-bd_sf"/>
</dbReference>
<dbReference type="Proteomes" id="UP000001137">
    <property type="component" value="Chromosome"/>
</dbReference>
<dbReference type="KEGG" id="cma:Cmaq_1925"/>
<dbReference type="AlphaFoldDB" id="A8MBK9"/>
<accession>A8MBK9</accession>
<evidence type="ECO:0000313" key="2">
    <source>
        <dbReference type="EMBL" id="ABW02742.1"/>
    </source>
</evidence>
<dbReference type="InterPro" id="IPR036390">
    <property type="entry name" value="WH_DNA-bd_sf"/>
</dbReference>
<dbReference type="InterPro" id="IPR005149">
    <property type="entry name" value="Tscrpt_reg_PadR_N"/>
</dbReference>
<dbReference type="OrthoDB" id="56053at2157"/>
<organism evidence="2 3">
    <name type="scientific">Caldivirga maquilingensis (strain ATCC 700844 / DSM 13496 / JCM 10307 / IC-167)</name>
    <dbReference type="NCBI Taxonomy" id="397948"/>
    <lineage>
        <taxon>Archaea</taxon>
        <taxon>Thermoproteota</taxon>
        <taxon>Thermoprotei</taxon>
        <taxon>Thermoproteales</taxon>
        <taxon>Thermoproteaceae</taxon>
        <taxon>Caldivirga</taxon>
    </lineage>
</organism>
<dbReference type="HOGENOM" id="CLU_063440_9_1_2"/>
<dbReference type="eggNOG" id="arCOG00001">
    <property type="taxonomic scope" value="Archaea"/>
</dbReference>
<dbReference type="PANTHER" id="PTHR43252:SF5">
    <property type="entry name" value="TRANSCRIPTIONAL REGULATOR, PADR-LIKE FAMILY"/>
    <property type="match status" value="1"/>
</dbReference>
<dbReference type="Pfam" id="PF03551">
    <property type="entry name" value="PadR"/>
    <property type="match status" value="1"/>
</dbReference>
<evidence type="ECO:0000259" key="1">
    <source>
        <dbReference type="Pfam" id="PF03551"/>
    </source>
</evidence>
<feature type="domain" description="Transcription regulator PadR N-terminal" evidence="1">
    <location>
        <begin position="24"/>
        <end position="89"/>
    </location>
</feature>
<sequence length="118" mass="13297">MGNVGKALSRFISKITKENLWIYVINTLANGPKTGYEIVKEIKGRYMINVTTVSVYVVLYKMERDGLLESFDKDGKKYYRVTEEGLREYGDAIKALVDLLSRFNCTLKCSGDATGGRP</sequence>
<dbReference type="Gene3D" id="1.10.10.10">
    <property type="entry name" value="Winged helix-like DNA-binding domain superfamily/Winged helix DNA-binding domain"/>
    <property type="match status" value="1"/>
</dbReference>